<dbReference type="EMBL" id="CM003380">
    <property type="protein sequence ID" value="KOM55978.1"/>
    <property type="molecule type" value="Genomic_DNA"/>
</dbReference>
<protein>
    <submittedName>
        <fullName evidence="1">Uncharacterized protein</fullName>
    </submittedName>
</protein>
<name>A0A0L9VLZ0_PHAAN</name>
<sequence length="101" mass="10424">MDSIAALDAGREANAIVVIVKELKGARAFVFDDRVIARSLENNDGVKGGATASSIATTMAVAESLSAERKMVVGEMLRWGKGADLFDEATLAVGAGNGGLR</sequence>
<proteinExistence type="predicted"/>
<gene>
    <name evidence="1" type="ORF">LR48_Vigan10g187000</name>
</gene>
<reference evidence="2" key="1">
    <citation type="journal article" date="2015" name="Proc. Natl. Acad. Sci. U.S.A.">
        <title>Genome sequencing of adzuki bean (Vigna angularis) provides insight into high starch and low fat accumulation and domestication.</title>
        <authorList>
            <person name="Yang K."/>
            <person name="Tian Z."/>
            <person name="Chen C."/>
            <person name="Luo L."/>
            <person name="Zhao B."/>
            <person name="Wang Z."/>
            <person name="Yu L."/>
            <person name="Li Y."/>
            <person name="Sun Y."/>
            <person name="Li W."/>
            <person name="Chen Y."/>
            <person name="Li Y."/>
            <person name="Zhang Y."/>
            <person name="Ai D."/>
            <person name="Zhao J."/>
            <person name="Shang C."/>
            <person name="Ma Y."/>
            <person name="Wu B."/>
            <person name="Wang M."/>
            <person name="Gao L."/>
            <person name="Sun D."/>
            <person name="Zhang P."/>
            <person name="Guo F."/>
            <person name="Wang W."/>
            <person name="Li Y."/>
            <person name="Wang J."/>
            <person name="Varshney R.K."/>
            <person name="Wang J."/>
            <person name="Ling H.Q."/>
            <person name="Wan P."/>
        </authorList>
    </citation>
    <scope>NUCLEOTIDE SEQUENCE</scope>
    <source>
        <strain evidence="2">cv. Jingnong 6</strain>
    </source>
</reference>
<dbReference type="Gramene" id="KOM55978">
    <property type="protein sequence ID" value="KOM55978"/>
    <property type="gene ID" value="LR48_Vigan10g187000"/>
</dbReference>
<organism evidence="1 2">
    <name type="scientific">Phaseolus angularis</name>
    <name type="common">Azuki bean</name>
    <name type="synonym">Vigna angularis</name>
    <dbReference type="NCBI Taxonomy" id="3914"/>
    <lineage>
        <taxon>Eukaryota</taxon>
        <taxon>Viridiplantae</taxon>
        <taxon>Streptophyta</taxon>
        <taxon>Embryophyta</taxon>
        <taxon>Tracheophyta</taxon>
        <taxon>Spermatophyta</taxon>
        <taxon>Magnoliopsida</taxon>
        <taxon>eudicotyledons</taxon>
        <taxon>Gunneridae</taxon>
        <taxon>Pentapetalae</taxon>
        <taxon>rosids</taxon>
        <taxon>fabids</taxon>
        <taxon>Fabales</taxon>
        <taxon>Fabaceae</taxon>
        <taxon>Papilionoideae</taxon>
        <taxon>50 kb inversion clade</taxon>
        <taxon>NPAAA clade</taxon>
        <taxon>indigoferoid/millettioid clade</taxon>
        <taxon>Phaseoleae</taxon>
        <taxon>Vigna</taxon>
    </lineage>
</organism>
<dbReference type="Proteomes" id="UP000053144">
    <property type="component" value="Chromosome 10"/>
</dbReference>
<evidence type="ECO:0000313" key="1">
    <source>
        <dbReference type="EMBL" id="KOM55978.1"/>
    </source>
</evidence>
<dbReference type="AlphaFoldDB" id="A0A0L9VLZ0"/>
<accession>A0A0L9VLZ0</accession>
<evidence type="ECO:0000313" key="2">
    <source>
        <dbReference type="Proteomes" id="UP000053144"/>
    </source>
</evidence>